<accession>A0A6J4R776</accession>
<name>A0A6J4R776_9ACTN</name>
<protein>
    <submittedName>
        <fullName evidence="1">Uncharacterized protein</fullName>
    </submittedName>
</protein>
<dbReference type="AlphaFoldDB" id="A0A6J4R776"/>
<evidence type="ECO:0000313" key="1">
    <source>
        <dbReference type="EMBL" id="CAA9462170.1"/>
    </source>
</evidence>
<feature type="non-terminal residue" evidence="1">
    <location>
        <position position="310"/>
    </location>
</feature>
<gene>
    <name evidence="1" type="ORF">AVDCRST_MAG28-3475</name>
</gene>
<dbReference type="EMBL" id="CADCVE010000089">
    <property type="protein sequence ID" value="CAA9462170.1"/>
    <property type="molecule type" value="Genomic_DNA"/>
</dbReference>
<reference evidence="1" key="1">
    <citation type="submission" date="2020-02" db="EMBL/GenBank/DDBJ databases">
        <authorList>
            <person name="Meier V. D."/>
        </authorList>
    </citation>
    <scope>NUCLEOTIDE SEQUENCE</scope>
    <source>
        <strain evidence="1">AVDCRST_MAG28</strain>
    </source>
</reference>
<sequence>MMDKKLRTAEEKQTRYFLFCRLRNEGASAEDIAERLLGPHSSPTALYRDLRQEGFPVCQDCGAYSADETFCREHLREIEQKRARGAPPLGGETMKLPPASKAEDLFREAIAELSELIDPPELPANLSGWQKIREKRKRRQTVGSLEEYLQGECIVSYSVEDRAIAAVQDRAIAAVQDRANAPVIYRENYTAEVWQEVCEEQGVDPSEERIVFEEISAIPYGAKKAPAEILVKLIGAYVLADKPLKPLVEILNRAPGTVDCVKLDNHIHGYSTESRRHIPGMLDILRLIATEVRGGTGRRGPFEELTDKEV</sequence>
<proteinExistence type="predicted"/>
<organism evidence="1">
    <name type="scientific">uncultured Rubrobacteraceae bacterium</name>
    <dbReference type="NCBI Taxonomy" id="349277"/>
    <lineage>
        <taxon>Bacteria</taxon>
        <taxon>Bacillati</taxon>
        <taxon>Actinomycetota</taxon>
        <taxon>Rubrobacteria</taxon>
        <taxon>Rubrobacterales</taxon>
        <taxon>Rubrobacteraceae</taxon>
        <taxon>environmental samples</taxon>
    </lineage>
</organism>